<protein>
    <submittedName>
        <fullName evidence="2">Uncharacterized protein</fullName>
    </submittedName>
</protein>
<keyword evidence="1" id="KW-0472">Membrane</keyword>
<sequence>MCLTTPSCFKPRSYLHYHPHPNAPILRQTPQSIAHRFCYFGAIFGALSMCGGWMQVWMRCGFRTRQTHPGAVPGGLLPMAHRATQPNTEVRLLAPPDRVRSFNGDTAFDLYYRSI</sequence>
<evidence type="ECO:0000256" key="1">
    <source>
        <dbReference type="SAM" id="Phobius"/>
    </source>
</evidence>
<feature type="transmembrane region" description="Helical" evidence="1">
    <location>
        <begin position="37"/>
        <end position="58"/>
    </location>
</feature>
<dbReference type="AlphaFoldDB" id="A0A182UC97"/>
<evidence type="ECO:0000313" key="2">
    <source>
        <dbReference type="EnsemblMetazoa" id="AMEC017800-PA"/>
    </source>
</evidence>
<keyword evidence="1" id="KW-0812">Transmembrane</keyword>
<accession>A0A182UC97</accession>
<dbReference type="Proteomes" id="UP000075902">
    <property type="component" value="Unassembled WGS sequence"/>
</dbReference>
<reference evidence="3" key="1">
    <citation type="submission" date="2014-01" db="EMBL/GenBank/DDBJ databases">
        <title>The Genome Sequence of Anopheles melas CM1001059_A (V2).</title>
        <authorList>
            <consortium name="The Broad Institute Genomics Platform"/>
            <person name="Neafsey D.E."/>
            <person name="Besansky N."/>
            <person name="Howell P."/>
            <person name="Walton C."/>
            <person name="Young S.K."/>
            <person name="Zeng Q."/>
            <person name="Gargeya S."/>
            <person name="Fitzgerald M."/>
            <person name="Haas B."/>
            <person name="Abouelleil A."/>
            <person name="Allen A.W."/>
            <person name="Alvarado L."/>
            <person name="Arachchi H.M."/>
            <person name="Berlin A.M."/>
            <person name="Chapman S.B."/>
            <person name="Gainer-Dewar J."/>
            <person name="Goldberg J."/>
            <person name="Griggs A."/>
            <person name="Gujja S."/>
            <person name="Hansen M."/>
            <person name="Howarth C."/>
            <person name="Imamovic A."/>
            <person name="Ireland A."/>
            <person name="Larimer J."/>
            <person name="McCowan C."/>
            <person name="Murphy C."/>
            <person name="Pearson M."/>
            <person name="Poon T.W."/>
            <person name="Priest M."/>
            <person name="Roberts A."/>
            <person name="Saif S."/>
            <person name="Shea T."/>
            <person name="Sisk P."/>
            <person name="Sykes S."/>
            <person name="Wortman J."/>
            <person name="Nusbaum C."/>
            <person name="Birren B."/>
        </authorList>
    </citation>
    <scope>NUCLEOTIDE SEQUENCE [LARGE SCALE GENOMIC DNA]</scope>
    <source>
        <strain evidence="3">CM1001059</strain>
    </source>
</reference>
<keyword evidence="3" id="KW-1185">Reference proteome</keyword>
<name>A0A182UC97_9DIPT</name>
<evidence type="ECO:0000313" key="3">
    <source>
        <dbReference type="Proteomes" id="UP000075902"/>
    </source>
</evidence>
<proteinExistence type="predicted"/>
<reference evidence="2" key="2">
    <citation type="submission" date="2020-05" db="UniProtKB">
        <authorList>
            <consortium name="EnsemblMetazoa"/>
        </authorList>
    </citation>
    <scope>IDENTIFICATION</scope>
    <source>
        <strain evidence="2">CM1001059</strain>
    </source>
</reference>
<dbReference type="EnsemblMetazoa" id="AMEC017800-RA">
    <property type="protein sequence ID" value="AMEC017800-PA"/>
    <property type="gene ID" value="AMEC017800"/>
</dbReference>
<organism evidence="2 3">
    <name type="scientific">Anopheles melas</name>
    <dbReference type="NCBI Taxonomy" id="34690"/>
    <lineage>
        <taxon>Eukaryota</taxon>
        <taxon>Metazoa</taxon>
        <taxon>Ecdysozoa</taxon>
        <taxon>Arthropoda</taxon>
        <taxon>Hexapoda</taxon>
        <taxon>Insecta</taxon>
        <taxon>Pterygota</taxon>
        <taxon>Neoptera</taxon>
        <taxon>Endopterygota</taxon>
        <taxon>Diptera</taxon>
        <taxon>Nematocera</taxon>
        <taxon>Culicoidea</taxon>
        <taxon>Culicidae</taxon>
        <taxon>Anophelinae</taxon>
        <taxon>Anopheles</taxon>
    </lineage>
</organism>
<keyword evidence="1" id="KW-1133">Transmembrane helix</keyword>
<dbReference type="VEuPathDB" id="VectorBase:AMEC017800"/>